<dbReference type="Gene3D" id="1.20.1250.20">
    <property type="entry name" value="MFS general substrate transporter like domains"/>
    <property type="match status" value="2"/>
</dbReference>
<dbReference type="PROSITE" id="PS50850">
    <property type="entry name" value="MFS"/>
    <property type="match status" value="1"/>
</dbReference>
<name>A0A1X6MPD7_9APHY</name>
<dbReference type="PANTHER" id="PTHR11360:SF234">
    <property type="entry name" value="MFS-TYPE TRANSPORTER DBAD-RELATED"/>
    <property type="match status" value="1"/>
</dbReference>
<dbReference type="EMBL" id="KZ110605">
    <property type="protein sequence ID" value="OSX58139.1"/>
    <property type="molecule type" value="Genomic_DNA"/>
</dbReference>
<feature type="domain" description="Major facilitator superfamily (MFS) profile" evidence="5">
    <location>
        <begin position="331"/>
        <end position="541"/>
    </location>
</feature>
<feature type="compositionally biased region" description="Polar residues" evidence="3">
    <location>
        <begin position="58"/>
        <end position="68"/>
    </location>
</feature>
<keyword evidence="4" id="KW-1133">Transmembrane helix</keyword>
<dbReference type="Pfam" id="PF07690">
    <property type="entry name" value="MFS_1"/>
    <property type="match status" value="1"/>
</dbReference>
<dbReference type="SUPFAM" id="SSF103473">
    <property type="entry name" value="MFS general substrate transporter"/>
    <property type="match status" value="1"/>
</dbReference>
<keyword evidence="7" id="KW-1185">Reference proteome</keyword>
<reference evidence="6 7" key="1">
    <citation type="submission" date="2017-04" db="EMBL/GenBank/DDBJ databases">
        <title>Genome Sequence of the Model Brown-Rot Fungus Postia placenta SB12.</title>
        <authorList>
            <consortium name="DOE Joint Genome Institute"/>
            <person name="Gaskell J."/>
            <person name="Kersten P."/>
            <person name="Larrondo L.F."/>
            <person name="Canessa P."/>
            <person name="Martinez D."/>
            <person name="Hibbett D."/>
            <person name="Schmoll M."/>
            <person name="Kubicek C.P."/>
            <person name="Martinez A.T."/>
            <person name="Yadav J."/>
            <person name="Master E."/>
            <person name="Magnuson J.K."/>
            <person name="James T."/>
            <person name="Yaver D."/>
            <person name="Berka R."/>
            <person name="Labutti K."/>
            <person name="Lipzen A."/>
            <person name="Aerts A."/>
            <person name="Barry K."/>
            <person name="Henrissat B."/>
            <person name="Blanchette R."/>
            <person name="Grigoriev I."/>
            <person name="Cullen D."/>
        </authorList>
    </citation>
    <scope>NUCLEOTIDE SEQUENCE [LARGE SCALE GENOMIC DNA]</scope>
    <source>
        <strain evidence="6 7">MAD-698-R-SB12</strain>
    </source>
</reference>
<dbReference type="InterPro" id="IPR050327">
    <property type="entry name" value="Proton-linked_MCT"/>
</dbReference>
<gene>
    <name evidence="6" type="ORF">POSPLADRAFT_1153738</name>
</gene>
<dbReference type="InterPro" id="IPR011701">
    <property type="entry name" value="MFS"/>
</dbReference>
<feature type="transmembrane region" description="Helical" evidence="4">
    <location>
        <begin position="421"/>
        <end position="446"/>
    </location>
</feature>
<organism evidence="6 7">
    <name type="scientific">Postia placenta MAD-698-R-SB12</name>
    <dbReference type="NCBI Taxonomy" id="670580"/>
    <lineage>
        <taxon>Eukaryota</taxon>
        <taxon>Fungi</taxon>
        <taxon>Dikarya</taxon>
        <taxon>Basidiomycota</taxon>
        <taxon>Agaricomycotina</taxon>
        <taxon>Agaricomycetes</taxon>
        <taxon>Polyporales</taxon>
        <taxon>Adustoporiaceae</taxon>
        <taxon>Rhodonia</taxon>
    </lineage>
</organism>
<evidence type="ECO:0000256" key="3">
    <source>
        <dbReference type="SAM" id="MobiDB-lite"/>
    </source>
</evidence>
<dbReference type="AlphaFoldDB" id="A0A1X6MPD7"/>
<feature type="transmembrane region" description="Helical" evidence="4">
    <location>
        <begin position="248"/>
        <end position="268"/>
    </location>
</feature>
<accession>A0A1X6MPD7</accession>
<dbReference type="GeneID" id="36331719"/>
<comment type="subcellular location">
    <subcellularLocation>
        <location evidence="1">Membrane</location>
        <topology evidence="1">Multi-pass membrane protein</topology>
    </subcellularLocation>
</comment>
<keyword evidence="4" id="KW-0812">Transmembrane</keyword>
<feature type="transmembrane region" description="Helical" evidence="4">
    <location>
        <begin position="98"/>
        <end position="124"/>
    </location>
</feature>
<feature type="transmembrane region" description="Helical" evidence="4">
    <location>
        <begin position="214"/>
        <end position="236"/>
    </location>
</feature>
<keyword evidence="4" id="KW-0472">Membrane</keyword>
<evidence type="ECO:0000313" key="7">
    <source>
        <dbReference type="Proteomes" id="UP000194127"/>
    </source>
</evidence>
<evidence type="ECO:0000256" key="1">
    <source>
        <dbReference type="ARBA" id="ARBA00004141"/>
    </source>
</evidence>
<feature type="transmembrane region" description="Helical" evidence="4">
    <location>
        <begin position="366"/>
        <end position="385"/>
    </location>
</feature>
<feature type="compositionally biased region" description="Basic and acidic residues" evidence="3">
    <location>
        <begin position="70"/>
        <end position="86"/>
    </location>
</feature>
<feature type="region of interest" description="Disordered" evidence="3">
    <location>
        <begin position="54"/>
        <end position="93"/>
    </location>
</feature>
<evidence type="ECO:0000313" key="6">
    <source>
        <dbReference type="EMBL" id="OSX58139.1"/>
    </source>
</evidence>
<protein>
    <recommendedName>
        <fullName evidence="5">Major facilitator superfamily (MFS) profile domain-containing protein</fullName>
    </recommendedName>
</protein>
<dbReference type="GO" id="GO:0016020">
    <property type="term" value="C:membrane"/>
    <property type="evidence" value="ECO:0007669"/>
    <property type="project" value="UniProtKB-SubCell"/>
</dbReference>
<feature type="transmembrane region" description="Helical" evidence="4">
    <location>
        <begin position="280"/>
        <end position="301"/>
    </location>
</feature>
<dbReference type="RefSeq" id="XP_024334933.1">
    <property type="nucleotide sequence ID" value="XM_024486770.1"/>
</dbReference>
<proteinExistence type="inferred from homology"/>
<dbReference type="PANTHER" id="PTHR11360">
    <property type="entry name" value="MONOCARBOXYLATE TRANSPORTER"/>
    <property type="match status" value="1"/>
</dbReference>
<feature type="transmembrane region" description="Helical" evidence="4">
    <location>
        <begin position="458"/>
        <end position="479"/>
    </location>
</feature>
<feature type="transmembrane region" description="Helical" evidence="4">
    <location>
        <begin position="331"/>
        <end position="354"/>
    </location>
</feature>
<dbReference type="GO" id="GO:0022857">
    <property type="term" value="F:transmembrane transporter activity"/>
    <property type="evidence" value="ECO:0007669"/>
    <property type="project" value="InterPro"/>
</dbReference>
<feature type="transmembrane region" description="Helical" evidence="4">
    <location>
        <begin position="397"/>
        <end position="415"/>
    </location>
</feature>
<feature type="transmembrane region" description="Helical" evidence="4">
    <location>
        <begin position="513"/>
        <end position="532"/>
    </location>
</feature>
<evidence type="ECO:0000256" key="4">
    <source>
        <dbReference type="SAM" id="Phobius"/>
    </source>
</evidence>
<dbReference type="Proteomes" id="UP000194127">
    <property type="component" value="Unassembled WGS sequence"/>
</dbReference>
<dbReference type="InterPro" id="IPR036259">
    <property type="entry name" value="MFS_trans_sf"/>
</dbReference>
<evidence type="ECO:0000256" key="2">
    <source>
        <dbReference type="ARBA" id="ARBA00006727"/>
    </source>
</evidence>
<dbReference type="InterPro" id="IPR020846">
    <property type="entry name" value="MFS_dom"/>
</dbReference>
<feature type="transmembrane region" description="Helical" evidence="4">
    <location>
        <begin position="162"/>
        <end position="182"/>
    </location>
</feature>
<evidence type="ECO:0000259" key="5">
    <source>
        <dbReference type="PROSITE" id="PS50850"/>
    </source>
</evidence>
<sequence>MAEGEMQRHGDVRSRRICGLARWATLRTCSRATGEPCAPTVRLSLYSSPSPAADSGMSLATSDSSFTPSKELDHNLPDSAHAEKAQSQDWSEPPDGGVVAWLTIAGAWFVQFATFGYIGAFGVYQDYYTTHFLTQQTASNVRYSSVSRVCSHAPLIARPNSWIGSLQLCLMYAPGVFVGRAFDAGLFHHLEIIGSLLYVLCIFLLSLAKPEQYYQVFLAQAVGMGVGLGMTFLPSLSIVAHHFRRRRALATGIVVSGASAGGIVFPIMLNHLLSDTRVGFGNAVRASGAVVGAALLVGNCLMRTRRPPAKTDGAHARLRWTEMRDVVWDGAYLWSIMGAFFTNLGAYVPLFYLQLFAADHGVDVRITTYCLAMLNAGSIVGRLLPTFLADRLGVYNMLLPAIGMCAALIFAVFGATNPAGVVLVAVLFGFASGAYISLIPSLLVSLCRNFGELGVKMGCAYTVVAAAQLVGNPIAGALLGGSAPLKWWRAILFTGVSAPPMILQNGRPDPRPPPKLCALVGLLCMTVSRTLFVRRKGRQRV</sequence>
<dbReference type="OrthoDB" id="6499973at2759"/>
<comment type="similarity">
    <text evidence="2">Belongs to the major facilitator superfamily. Monocarboxylate porter (TC 2.A.1.13) family.</text>
</comment>
<feature type="transmembrane region" description="Helical" evidence="4">
    <location>
        <begin position="189"/>
        <end position="208"/>
    </location>
</feature>